<reference evidence="3 4" key="1">
    <citation type="submission" date="2014-10" db="EMBL/GenBank/DDBJ databases">
        <title>Draft genome of the hookworm Ancylostoma caninum.</title>
        <authorList>
            <person name="Mitreva M."/>
        </authorList>
    </citation>
    <scope>NUCLEOTIDE SEQUENCE [LARGE SCALE GENOMIC DNA]</scope>
    <source>
        <strain evidence="3 4">Baltimore</strain>
    </source>
</reference>
<accession>A0A368H417</accession>
<comment type="caution">
    <text evidence="3">The sequence shown here is derived from an EMBL/GenBank/DDBJ whole genome shotgun (WGS) entry which is preliminary data.</text>
</comment>
<feature type="compositionally biased region" description="Basic residues" evidence="1">
    <location>
        <begin position="129"/>
        <end position="154"/>
    </location>
</feature>
<evidence type="ECO:0000256" key="1">
    <source>
        <dbReference type="SAM" id="MobiDB-lite"/>
    </source>
</evidence>
<keyword evidence="4" id="KW-1185">Reference proteome</keyword>
<name>A0A368H417_ANCCA</name>
<dbReference type="Proteomes" id="UP000252519">
    <property type="component" value="Unassembled WGS sequence"/>
</dbReference>
<sequence length="163" mass="18779">MQAKVLKITTFPLCFFFLTPIERYVTPVLTPLCTAKLERKATRQCYLCVCLLKINNSFKYTGNDAGAILEDGQPTLQVEQHQLHKPSRARLSRVHTGRAGTQYAGTNLQARVIEATRPRSRRDSSRSPSTRRRRRRAPQLRASRTRPAKRRRPPLKWPVSVRQ</sequence>
<feature type="compositionally biased region" description="Basic and acidic residues" evidence="1">
    <location>
        <begin position="114"/>
        <end position="125"/>
    </location>
</feature>
<evidence type="ECO:0000313" key="4">
    <source>
        <dbReference type="Proteomes" id="UP000252519"/>
    </source>
</evidence>
<dbReference type="AlphaFoldDB" id="A0A368H417"/>
<gene>
    <name evidence="3" type="ORF">ANCCAN_02489</name>
</gene>
<evidence type="ECO:0000313" key="3">
    <source>
        <dbReference type="EMBL" id="RCN51336.1"/>
    </source>
</evidence>
<organism evidence="3 4">
    <name type="scientific">Ancylostoma caninum</name>
    <name type="common">Dog hookworm</name>
    <dbReference type="NCBI Taxonomy" id="29170"/>
    <lineage>
        <taxon>Eukaryota</taxon>
        <taxon>Metazoa</taxon>
        <taxon>Ecdysozoa</taxon>
        <taxon>Nematoda</taxon>
        <taxon>Chromadorea</taxon>
        <taxon>Rhabditida</taxon>
        <taxon>Rhabditina</taxon>
        <taxon>Rhabditomorpha</taxon>
        <taxon>Strongyloidea</taxon>
        <taxon>Ancylostomatidae</taxon>
        <taxon>Ancylostomatinae</taxon>
        <taxon>Ancylostoma</taxon>
    </lineage>
</organism>
<feature type="signal peptide" evidence="2">
    <location>
        <begin position="1"/>
        <end position="23"/>
    </location>
</feature>
<dbReference type="EMBL" id="JOJR01000014">
    <property type="protein sequence ID" value="RCN51336.1"/>
    <property type="molecule type" value="Genomic_DNA"/>
</dbReference>
<evidence type="ECO:0008006" key="5">
    <source>
        <dbReference type="Google" id="ProtNLM"/>
    </source>
</evidence>
<keyword evidence="2" id="KW-0732">Signal</keyword>
<protein>
    <recommendedName>
        <fullName evidence="5">Secreted protein</fullName>
    </recommendedName>
</protein>
<evidence type="ECO:0000256" key="2">
    <source>
        <dbReference type="SAM" id="SignalP"/>
    </source>
</evidence>
<feature type="region of interest" description="Disordered" evidence="1">
    <location>
        <begin position="105"/>
        <end position="163"/>
    </location>
</feature>
<feature type="chain" id="PRO_5017001175" description="Secreted protein" evidence="2">
    <location>
        <begin position="24"/>
        <end position="163"/>
    </location>
</feature>
<proteinExistence type="predicted"/>